<feature type="compositionally biased region" description="Polar residues" evidence="1">
    <location>
        <begin position="18"/>
        <end position="32"/>
    </location>
</feature>
<feature type="compositionally biased region" description="Basic and acidic residues" evidence="1">
    <location>
        <begin position="140"/>
        <end position="151"/>
    </location>
</feature>
<gene>
    <name evidence="2" type="ORF">GUJ93_ZPchr0003g16925</name>
</gene>
<dbReference type="AlphaFoldDB" id="A0A8J5S1Y1"/>
<accession>A0A8J5S1Y1</accession>
<evidence type="ECO:0000313" key="3">
    <source>
        <dbReference type="Proteomes" id="UP000729402"/>
    </source>
</evidence>
<sequence length="157" mass="15701">MEDLIRVHLPQLRDDASGASTSGRPGNLPESTSSLYCSRADHFAKNWQLYSCEPYKSSSYNLRKKKTGSTTLSGRGRAVREALARAGDAAGLARAGGAGGAGKGGRCGGAGEDGAGGAGGAAAPARAVREALVGGAGGRGRKEEAAARGEAEVGTEP</sequence>
<feature type="region of interest" description="Disordered" evidence="1">
    <location>
        <begin position="9"/>
        <end position="32"/>
    </location>
</feature>
<evidence type="ECO:0000256" key="1">
    <source>
        <dbReference type="SAM" id="MobiDB-lite"/>
    </source>
</evidence>
<reference evidence="2" key="1">
    <citation type="journal article" date="2021" name="bioRxiv">
        <title>Whole Genome Assembly and Annotation of Northern Wild Rice, Zizania palustris L., Supports a Whole Genome Duplication in the Zizania Genus.</title>
        <authorList>
            <person name="Haas M."/>
            <person name="Kono T."/>
            <person name="Macchietto M."/>
            <person name="Millas R."/>
            <person name="McGilp L."/>
            <person name="Shao M."/>
            <person name="Duquette J."/>
            <person name="Hirsch C.N."/>
            <person name="Kimball J."/>
        </authorList>
    </citation>
    <scope>NUCLEOTIDE SEQUENCE</scope>
    <source>
        <tissue evidence="2">Fresh leaf tissue</tissue>
    </source>
</reference>
<comment type="caution">
    <text evidence="2">The sequence shown here is derived from an EMBL/GenBank/DDBJ whole genome shotgun (WGS) entry which is preliminary data.</text>
</comment>
<feature type="compositionally biased region" description="Low complexity" evidence="1">
    <location>
        <begin position="121"/>
        <end position="133"/>
    </location>
</feature>
<keyword evidence="3" id="KW-1185">Reference proteome</keyword>
<dbReference type="Proteomes" id="UP000729402">
    <property type="component" value="Unassembled WGS sequence"/>
</dbReference>
<reference evidence="2" key="2">
    <citation type="submission" date="2021-02" db="EMBL/GenBank/DDBJ databases">
        <authorList>
            <person name="Kimball J.A."/>
            <person name="Haas M.W."/>
            <person name="Macchietto M."/>
            <person name="Kono T."/>
            <person name="Duquette J."/>
            <person name="Shao M."/>
        </authorList>
    </citation>
    <scope>NUCLEOTIDE SEQUENCE</scope>
    <source>
        <tissue evidence="2">Fresh leaf tissue</tissue>
    </source>
</reference>
<name>A0A8J5S1Y1_ZIZPA</name>
<feature type="region of interest" description="Disordered" evidence="1">
    <location>
        <begin position="90"/>
        <end position="157"/>
    </location>
</feature>
<protein>
    <submittedName>
        <fullName evidence="2">Uncharacterized protein</fullName>
    </submittedName>
</protein>
<organism evidence="2 3">
    <name type="scientific">Zizania palustris</name>
    <name type="common">Northern wild rice</name>
    <dbReference type="NCBI Taxonomy" id="103762"/>
    <lineage>
        <taxon>Eukaryota</taxon>
        <taxon>Viridiplantae</taxon>
        <taxon>Streptophyta</taxon>
        <taxon>Embryophyta</taxon>
        <taxon>Tracheophyta</taxon>
        <taxon>Spermatophyta</taxon>
        <taxon>Magnoliopsida</taxon>
        <taxon>Liliopsida</taxon>
        <taxon>Poales</taxon>
        <taxon>Poaceae</taxon>
        <taxon>BOP clade</taxon>
        <taxon>Oryzoideae</taxon>
        <taxon>Oryzeae</taxon>
        <taxon>Zizaniinae</taxon>
        <taxon>Zizania</taxon>
    </lineage>
</organism>
<dbReference type="EMBL" id="JAAALK010000286">
    <property type="protein sequence ID" value="KAG8062128.1"/>
    <property type="molecule type" value="Genomic_DNA"/>
</dbReference>
<evidence type="ECO:0000313" key="2">
    <source>
        <dbReference type="EMBL" id="KAG8062128.1"/>
    </source>
</evidence>
<feature type="compositionally biased region" description="Gly residues" evidence="1">
    <location>
        <begin position="94"/>
        <end position="120"/>
    </location>
</feature>
<proteinExistence type="predicted"/>